<proteinExistence type="predicted"/>
<gene>
    <name evidence="2" type="primary">ORF564</name>
</gene>
<protein>
    <submittedName>
        <fullName evidence="2">Uncharacterized protein</fullName>
    </submittedName>
</protein>
<dbReference type="EMBL" id="HACG01000237">
    <property type="protein sequence ID" value="CEK47102.1"/>
    <property type="molecule type" value="Transcribed_RNA"/>
</dbReference>
<evidence type="ECO:0000313" key="2">
    <source>
        <dbReference type="EMBL" id="CEK47102.1"/>
    </source>
</evidence>
<name>A0A0B6XSV0_9EUPU</name>
<feature type="non-terminal residue" evidence="2">
    <location>
        <position position="68"/>
    </location>
</feature>
<feature type="region of interest" description="Disordered" evidence="1">
    <location>
        <begin position="31"/>
        <end position="68"/>
    </location>
</feature>
<feature type="non-terminal residue" evidence="2">
    <location>
        <position position="1"/>
    </location>
</feature>
<evidence type="ECO:0000256" key="1">
    <source>
        <dbReference type="SAM" id="MobiDB-lite"/>
    </source>
</evidence>
<sequence length="68" mass="7253">ANNNSTSCIGFAHDSAGPGVSQLHSQSLYNLPGSRRSCTEAPFHQPPPPPYDKVSSKDDSSLLPSKDR</sequence>
<feature type="compositionally biased region" description="Basic and acidic residues" evidence="1">
    <location>
        <begin position="54"/>
        <end position="68"/>
    </location>
</feature>
<organism evidence="2">
    <name type="scientific">Arion vulgaris</name>
    <dbReference type="NCBI Taxonomy" id="1028688"/>
    <lineage>
        <taxon>Eukaryota</taxon>
        <taxon>Metazoa</taxon>
        <taxon>Spiralia</taxon>
        <taxon>Lophotrochozoa</taxon>
        <taxon>Mollusca</taxon>
        <taxon>Gastropoda</taxon>
        <taxon>Heterobranchia</taxon>
        <taxon>Euthyneura</taxon>
        <taxon>Panpulmonata</taxon>
        <taxon>Eupulmonata</taxon>
        <taxon>Stylommatophora</taxon>
        <taxon>Helicina</taxon>
        <taxon>Arionoidea</taxon>
        <taxon>Arionidae</taxon>
        <taxon>Arion</taxon>
    </lineage>
</organism>
<reference evidence="2" key="1">
    <citation type="submission" date="2014-12" db="EMBL/GenBank/DDBJ databases">
        <title>Insight into the proteome of Arion vulgaris.</title>
        <authorList>
            <person name="Aradska J."/>
            <person name="Bulat T."/>
            <person name="Smidak R."/>
            <person name="Sarate P."/>
            <person name="Gangsoo J."/>
            <person name="Sialana F."/>
            <person name="Bilban M."/>
            <person name="Lubec G."/>
        </authorList>
    </citation>
    <scope>NUCLEOTIDE SEQUENCE</scope>
    <source>
        <tissue evidence="2">Skin</tissue>
    </source>
</reference>
<accession>A0A0B6XSV0</accession>
<dbReference type="AlphaFoldDB" id="A0A0B6XSV0"/>